<dbReference type="AlphaFoldDB" id="A0A7W3VYH2"/>
<gene>
    <name evidence="1" type="ORF">H4281_19835</name>
</gene>
<dbReference type="Proteomes" id="UP000526734">
    <property type="component" value="Unassembled WGS sequence"/>
</dbReference>
<keyword evidence="2" id="KW-1185">Reference proteome</keyword>
<sequence length="324" mass="35825">MNERERKNAARRAAVLALPAVQAWHHSRIVPPRQGDVRISESIGPFGELMAVWSAPADRTARFSEVRPVRVTVHVPEMAVAARIADLRLAHPSVQPLPEGRVLLVDARCAWRSEGPDRNAVVYDCDGEAVAEQTFGDGIDHVQATRNGEIWVGYFDEGVLGSHGWGVDGAAPPVGRSGLVRFSADLTEQWRYPDSARLVWGRILDCYALNVDGETAWACFYTEWPIVRIHDGSVTGWHNEIRGAAALAVRGSRLALYGGYEPVRDRLVAGVLGDNEFRVTGEYRLVLPDGGEVPREARVFGRGADLHIVTRHDWYRLSLEDLPA</sequence>
<reference evidence="1 2" key="1">
    <citation type="submission" date="2020-08" db="EMBL/GenBank/DDBJ databases">
        <title>Amycolatopsis sp. nov. DR6-1 isolated from Dendrobium heterocarpum.</title>
        <authorList>
            <person name="Tedsree N."/>
            <person name="Kuncharoen N."/>
            <person name="Likhitwitayawuid K."/>
            <person name="Tanasupawat S."/>
        </authorList>
    </citation>
    <scope>NUCLEOTIDE SEQUENCE [LARGE SCALE GENOMIC DNA]</scope>
    <source>
        <strain evidence="1 2">DR6-1</strain>
    </source>
</reference>
<evidence type="ECO:0000313" key="1">
    <source>
        <dbReference type="EMBL" id="MBB1155401.1"/>
    </source>
</evidence>
<dbReference type="RefSeq" id="WP_182892419.1">
    <property type="nucleotide sequence ID" value="NZ_JACGZW010000006.1"/>
</dbReference>
<evidence type="ECO:0000313" key="2">
    <source>
        <dbReference type="Proteomes" id="UP000526734"/>
    </source>
</evidence>
<organism evidence="1 2">
    <name type="scientific">Amycolatopsis dendrobii</name>
    <dbReference type="NCBI Taxonomy" id="2760662"/>
    <lineage>
        <taxon>Bacteria</taxon>
        <taxon>Bacillati</taxon>
        <taxon>Actinomycetota</taxon>
        <taxon>Actinomycetes</taxon>
        <taxon>Pseudonocardiales</taxon>
        <taxon>Pseudonocardiaceae</taxon>
        <taxon>Amycolatopsis</taxon>
    </lineage>
</organism>
<name>A0A7W3VYH2_9PSEU</name>
<dbReference type="EMBL" id="JACGZW010000006">
    <property type="protein sequence ID" value="MBB1155401.1"/>
    <property type="molecule type" value="Genomic_DNA"/>
</dbReference>
<protein>
    <submittedName>
        <fullName evidence="1">Uncharacterized protein</fullName>
    </submittedName>
</protein>
<proteinExistence type="predicted"/>
<comment type="caution">
    <text evidence="1">The sequence shown here is derived from an EMBL/GenBank/DDBJ whole genome shotgun (WGS) entry which is preliminary data.</text>
</comment>
<accession>A0A7W3VYH2</accession>